<accession>A0A2C5ZMK5</accession>
<dbReference type="InterPro" id="IPR050173">
    <property type="entry name" value="ABC_transporter_C-like"/>
</dbReference>
<feature type="transmembrane region" description="Helical" evidence="8">
    <location>
        <begin position="60"/>
        <end position="82"/>
    </location>
</feature>
<dbReference type="Proteomes" id="UP000226431">
    <property type="component" value="Unassembled WGS sequence"/>
</dbReference>
<evidence type="ECO:0000313" key="11">
    <source>
        <dbReference type="Proteomes" id="UP000226431"/>
    </source>
</evidence>
<keyword evidence="5" id="KW-0067">ATP-binding</keyword>
<feature type="transmembrane region" description="Helical" evidence="8">
    <location>
        <begin position="125"/>
        <end position="144"/>
    </location>
</feature>
<dbReference type="Pfam" id="PF24357">
    <property type="entry name" value="TMD0_ABC"/>
    <property type="match status" value="1"/>
</dbReference>
<evidence type="ECO:0000256" key="1">
    <source>
        <dbReference type="ARBA" id="ARBA00004141"/>
    </source>
</evidence>
<dbReference type="PANTHER" id="PTHR24223:SF399">
    <property type="entry name" value="ABC TRANSPORTER ATNG"/>
    <property type="match status" value="1"/>
</dbReference>
<feature type="domain" description="ABC transmembrane type-1" evidence="9">
    <location>
        <begin position="313"/>
        <end position="473"/>
    </location>
</feature>
<comment type="subcellular location">
    <subcellularLocation>
        <location evidence="1">Membrane</location>
        <topology evidence="1">Multi-pass membrane protein</topology>
    </subcellularLocation>
</comment>
<reference evidence="10 11" key="1">
    <citation type="submission" date="2017-06" db="EMBL/GenBank/DDBJ databases">
        <title>Ant-infecting Ophiocordyceps genomes reveal a high diversity of potential behavioral manipulation genes and a possible major role for enterotoxins.</title>
        <authorList>
            <person name="De Bekker C."/>
            <person name="Evans H.C."/>
            <person name="Brachmann A."/>
            <person name="Hughes D.P."/>
        </authorList>
    </citation>
    <scope>NUCLEOTIDE SEQUENCE [LARGE SCALE GENOMIC DNA]</scope>
    <source>
        <strain evidence="10 11">Map16</strain>
    </source>
</reference>
<dbReference type="STRING" id="2004952.A0A2C5ZMK5"/>
<keyword evidence="6 8" id="KW-1133">Transmembrane helix</keyword>
<dbReference type="SUPFAM" id="SSF90123">
    <property type="entry name" value="ABC transporter transmembrane region"/>
    <property type="match status" value="1"/>
</dbReference>
<dbReference type="AlphaFoldDB" id="A0A2C5ZMK5"/>
<sequence length="488" mass="53626">MNTTADASFGPRLPDRFDFTLSFEQVVFSIGPSAVLLLASPLRIATLARRKPTFRSDALLWFKMICILLLFGLRLAELALWIVSSPSLRTRTTLAAASLSLAVVVALGSLLYAEHRYSHSPSTLISLYLSVTILLDIASIRSLFLRGGLFAFAIVSVAALVVKLLLLAFEEVPKRELSAPVTSKETSSGLWNRSVFWWLNSTLYRGYTAFLGVDDLPSLDHKLDSHRLVSSLNHEWRSIEKPAQHSLAYATFAAFKATFWAAVIPRLCFTAFTFAQPFLINTVVQFLGAPRSDDSRGSQHPQVSKCHYMHHTFRLITSVRGGLVALIFAKVVDLEATTAKDTAALTLMSTDIDGISSGLQDVHDMWASFIELGLGVFLLQRQVGAACFLVLVPAVLSSIATARVAQGMGPAKALWNSNVQKRVSTTSSALGQIKGIKMMGIEDRISRLIQSLRVFELDSSKSFRLFSVWINMIGASCCLDQYTLYSGC</sequence>
<protein>
    <recommendedName>
        <fullName evidence="9">ABC transmembrane type-1 domain-containing protein</fullName>
    </recommendedName>
</protein>
<comment type="caution">
    <text evidence="10">The sequence shown here is derived from an EMBL/GenBank/DDBJ whole genome shotgun (WGS) entry which is preliminary data.</text>
</comment>
<keyword evidence="3 8" id="KW-0812">Transmembrane</keyword>
<gene>
    <name evidence="10" type="ORF">CDD80_627</name>
</gene>
<evidence type="ECO:0000256" key="7">
    <source>
        <dbReference type="ARBA" id="ARBA00023136"/>
    </source>
</evidence>
<dbReference type="PANTHER" id="PTHR24223">
    <property type="entry name" value="ATP-BINDING CASSETTE SUB-FAMILY C"/>
    <property type="match status" value="1"/>
</dbReference>
<dbReference type="GO" id="GO:0005524">
    <property type="term" value="F:ATP binding"/>
    <property type="evidence" value="ECO:0007669"/>
    <property type="project" value="UniProtKB-KW"/>
</dbReference>
<name>A0A2C5ZMK5_9HYPO</name>
<evidence type="ECO:0000256" key="2">
    <source>
        <dbReference type="ARBA" id="ARBA00022448"/>
    </source>
</evidence>
<evidence type="ECO:0000256" key="4">
    <source>
        <dbReference type="ARBA" id="ARBA00022741"/>
    </source>
</evidence>
<evidence type="ECO:0000259" key="9">
    <source>
        <dbReference type="PROSITE" id="PS50929"/>
    </source>
</evidence>
<proteinExistence type="predicted"/>
<dbReference type="OrthoDB" id="6500128at2759"/>
<evidence type="ECO:0000256" key="3">
    <source>
        <dbReference type="ARBA" id="ARBA00022692"/>
    </source>
</evidence>
<keyword evidence="4" id="KW-0547">Nucleotide-binding</keyword>
<dbReference type="GO" id="GO:0140359">
    <property type="term" value="F:ABC-type transporter activity"/>
    <property type="evidence" value="ECO:0007669"/>
    <property type="project" value="InterPro"/>
</dbReference>
<dbReference type="GO" id="GO:0016020">
    <property type="term" value="C:membrane"/>
    <property type="evidence" value="ECO:0007669"/>
    <property type="project" value="UniProtKB-SubCell"/>
</dbReference>
<evidence type="ECO:0000256" key="8">
    <source>
        <dbReference type="SAM" id="Phobius"/>
    </source>
</evidence>
<keyword evidence="2" id="KW-0813">Transport</keyword>
<evidence type="ECO:0000313" key="10">
    <source>
        <dbReference type="EMBL" id="PHH80624.1"/>
    </source>
</evidence>
<feature type="transmembrane region" description="Helical" evidence="8">
    <location>
        <begin position="94"/>
        <end position="113"/>
    </location>
</feature>
<keyword evidence="7 8" id="KW-0472">Membrane</keyword>
<organism evidence="10 11">
    <name type="scientific">Ophiocordyceps camponoti-rufipedis</name>
    <dbReference type="NCBI Taxonomy" id="2004952"/>
    <lineage>
        <taxon>Eukaryota</taxon>
        <taxon>Fungi</taxon>
        <taxon>Dikarya</taxon>
        <taxon>Ascomycota</taxon>
        <taxon>Pezizomycotina</taxon>
        <taxon>Sordariomycetes</taxon>
        <taxon>Hypocreomycetidae</taxon>
        <taxon>Hypocreales</taxon>
        <taxon>Ophiocordycipitaceae</taxon>
        <taxon>Ophiocordyceps</taxon>
    </lineage>
</organism>
<keyword evidence="11" id="KW-1185">Reference proteome</keyword>
<feature type="transmembrane region" description="Helical" evidence="8">
    <location>
        <begin position="150"/>
        <end position="169"/>
    </location>
</feature>
<dbReference type="InterPro" id="IPR056227">
    <property type="entry name" value="TMD0_ABC"/>
</dbReference>
<dbReference type="PROSITE" id="PS50929">
    <property type="entry name" value="ABC_TM1F"/>
    <property type="match status" value="1"/>
</dbReference>
<dbReference type="InterPro" id="IPR011527">
    <property type="entry name" value="ABC1_TM_dom"/>
</dbReference>
<dbReference type="InterPro" id="IPR036640">
    <property type="entry name" value="ABC1_TM_sf"/>
</dbReference>
<evidence type="ECO:0000256" key="6">
    <source>
        <dbReference type="ARBA" id="ARBA00022989"/>
    </source>
</evidence>
<evidence type="ECO:0000256" key="5">
    <source>
        <dbReference type="ARBA" id="ARBA00022840"/>
    </source>
</evidence>
<feature type="transmembrane region" description="Helical" evidence="8">
    <location>
        <begin position="26"/>
        <end position="48"/>
    </location>
</feature>
<dbReference type="EMBL" id="NJES01000012">
    <property type="protein sequence ID" value="PHH80624.1"/>
    <property type="molecule type" value="Genomic_DNA"/>
</dbReference>
<dbReference type="Gene3D" id="1.20.1560.10">
    <property type="entry name" value="ABC transporter type 1, transmembrane domain"/>
    <property type="match status" value="1"/>
</dbReference>